<dbReference type="SMART" id="SM00220">
    <property type="entry name" value="S_TKc"/>
    <property type="match status" value="1"/>
</dbReference>
<organism evidence="7 8">
    <name type="scientific">Trematosphaeria pertusa</name>
    <dbReference type="NCBI Taxonomy" id="390896"/>
    <lineage>
        <taxon>Eukaryota</taxon>
        <taxon>Fungi</taxon>
        <taxon>Dikarya</taxon>
        <taxon>Ascomycota</taxon>
        <taxon>Pezizomycotina</taxon>
        <taxon>Dothideomycetes</taxon>
        <taxon>Pleosporomycetidae</taxon>
        <taxon>Pleosporales</taxon>
        <taxon>Massarineae</taxon>
        <taxon>Trematosphaeriaceae</taxon>
        <taxon>Trematosphaeria</taxon>
    </lineage>
</organism>
<evidence type="ECO:0000259" key="6">
    <source>
        <dbReference type="PROSITE" id="PS50011"/>
    </source>
</evidence>
<dbReference type="PROSITE" id="PS50011">
    <property type="entry name" value="PROTEIN_KINASE_DOM"/>
    <property type="match status" value="1"/>
</dbReference>
<dbReference type="EMBL" id="ML987192">
    <property type="protein sequence ID" value="KAF2252393.1"/>
    <property type="molecule type" value="Genomic_DNA"/>
</dbReference>
<dbReference type="SUPFAM" id="SSF56112">
    <property type="entry name" value="Protein kinase-like (PK-like)"/>
    <property type="match status" value="1"/>
</dbReference>
<dbReference type="AlphaFoldDB" id="A0A6A6IS70"/>
<evidence type="ECO:0000256" key="3">
    <source>
        <dbReference type="ARBA" id="ARBA00022741"/>
    </source>
</evidence>
<keyword evidence="2" id="KW-0808">Transferase</keyword>
<dbReference type="InterPro" id="IPR000719">
    <property type="entry name" value="Prot_kinase_dom"/>
</dbReference>
<dbReference type="GO" id="GO:0004674">
    <property type="term" value="F:protein serine/threonine kinase activity"/>
    <property type="evidence" value="ECO:0007669"/>
    <property type="project" value="UniProtKB-KW"/>
</dbReference>
<dbReference type="Gene3D" id="3.30.200.20">
    <property type="entry name" value="Phosphorylase Kinase, domain 1"/>
    <property type="match status" value="1"/>
</dbReference>
<dbReference type="InterPro" id="IPR051175">
    <property type="entry name" value="CLK_kinases"/>
</dbReference>
<dbReference type="InterPro" id="IPR011009">
    <property type="entry name" value="Kinase-like_dom_sf"/>
</dbReference>
<keyword evidence="4" id="KW-0418">Kinase</keyword>
<keyword evidence="1" id="KW-0723">Serine/threonine-protein kinase</keyword>
<dbReference type="OrthoDB" id="5979581at2759"/>
<feature type="domain" description="Protein kinase" evidence="6">
    <location>
        <begin position="38"/>
        <end position="403"/>
    </location>
</feature>
<reference evidence="7" key="1">
    <citation type="journal article" date="2020" name="Stud. Mycol.">
        <title>101 Dothideomycetes genomes: a test case for predicting lifestyles and emergence of pathogens.</title>
        <authorList>
            <person name="Haridas S."/>
            <person name="Albert R."/>
            <person name="Binder M."/>
            <person name="Bloem J."/>
            <person name="Labutti K."/>
            <person name="Salamov A."/>
            <person name="Andreopoulos B."/>
            <person name="Baker S."/>
            <person name="Barry K."/>
            <person name="Bills G."/>
            <person name="Bluhm B."/>
            <person name="Cannon C."/>
            <person name="Castanera R."/>
            <person name="Culley D."/>
            <person name="Daum C."/>
            <person name="Ezra D."/>
            <person name="Gonzalez J."/>
            <person name="Henrissat B."/>
            <person name="Kuo A."/>
            <person name="Liang C."/>
            <person name="Lipzen A."/>
            <person name="Lutzoni F."/>
            <person name="Magnuson J."/>
            <person name="Mondo S."/>
            <person name="Nolan M."/>
            <person name="Ohm R."/>
            <person name="Pangilinan J."/>
            <person name="Park H.-J."/>
            <person name="Ramirez L."/>
            <person name="Alfaro M."/>
            <person name="Sun H."/>
            <person name="Tritt A."/>
            <person name="Yoshinaga Y."/>
            <person name="Zwiers L.-H."/>
            <person name="Turgeon B."/>
            <person name="Goodwin S."/>
            <person name="Spatafora J."/>
            <person name="Crous P."/>
            <person name="Grigoriev I."/>
        </authorList>
    </citation>
    <scope>NUCLEOTIDE SEQUENCE</scope>
    <source>
        <strain evidence="7">CBS 122368</strain>
    </source>
</reference>
<keyword evidence="8" id="KW-1185">Reference proteome</keyword>
<sequence>METAPPSDVLKKIEPLSDYSLGGYHPVHIGDQLKDGQYTIVNKLGWGAYSTVWLATDASSNGACVVVSISKAITADAYRNDLMAKMEYLKTGDDNHPGKKNLLFPMDSFSLGGPNGQHFCLVMEFEGQTVSRATNRAQGAATRPLPLAHAKKAVLDLGNGIHYMHTLKMTHNDLHPANLFLGIPSDQPWSLDKFESVCGPPKLIKTSDIPDTPKSEHAPNYVVIDALTHDVDRDLFPGPFKIADFGLAFHWGEKHPKMATNGPYIVPEQNAPGDISSVADVWMFGCAIYQFLSGFDLMGTLNDPSLKMLHQMMDVLGRPPEWMLASWKAMHGEEIRVIEEPTWSLAARVREIREGNADIGMKPRQEDFSEDDVAVLTDLLSYMMHFEPSARPTIEQVLAHPSMEFFRRGHS</sequence>
<dbReference type="Proteomes" id="UP000800094">
    <property type="component" value="Unassembled WGS sequence"/>
</dbReference>
<evidence type="ECO:0000256" key="5">
    <source>
        <dbReference type="ARBA" id="ARBA00022840"/>
    </source>
</evidence>
<dbReference type="Pfam" id="PF00069">
    <property type="entry name" value="Pkinase"/>
    <property type="match status" value="2"/>
</dbReference>
<dbReference type="GO" id="GO:0005524">
    <property type="term" value="F:ATP binding"/>
    <property type="evidence" value="ECO:0007669"/>
    <property type="project" value="UniProtKB-KW"/>
</dbReference>
<proteinExistence type="predicted"/>
<protein>
    <submittedName>
        <fullName evidence="7">Putative srpk</fullName>
    </submittedName>
</protein>
<keyword evidence="3" id="KW-0547">Nucleotide-binding</keyword>
<evidence type="ECO:0000256" key="2">
    <source>
        <dbReference type="ARBA" id="ARBA00022679"/>
    </source>
</evidence>
<gene>
    <name evidence="7" type="ORF">BU26DRAFT_602784</name>
</gene>
<evidence type="ECO:0000313" key="8">
    <source>
        <dbReference type="Proteomes" id="UP000800094"/>
    </source>
</evidence>
<evidence type="ECO:0000256" key="1">
    <source>
        <dbReference type="ARBA" id="ARBA00022527"/>
    </source>
</evidence>
<dbReference type="Gene3D" id="1.10.510.10">
    <property type="entry name" value="Transferase(Phosphotransferase) domain 1"/>
    <property type="match status" value="1"/>
</dbReference>
<dbReference type="GeneID" id="54588707"/>
<keyword evidence="5" id="KW-0067">ATP-binding</keyword>
<evidence type="ECO:0000256" key="4">
    <source>
        <dbReference type="ARBA" id="ARBA00022777"/>
    </source>
</evidence>
<name>A0A6A6IS70_9PLEO</name>
<evidence type="ECO:0000313" key="7">
    <source>
        <dbReference type="EMBL" id="KAF2252393.1"/>
    </source>
</evidence>
<dbReference type="PANTHER" id="PTHR45646">
    <property type="entry name" value="SERINE/THREONINE-PROTEIN KINASE DOA-RELATED"/>
    <property type="match status" value="1"/>
</dbReference>
<accession>A0A6A6IS70</accession>
<dbReference type="RefSeq" id="XP_033687397.1">
    <property type="nucleotide sequence ID" value="XM_033835377.1"/>
</dbReference>